<dbReference type="Pfam" id="PF00106">
    <property type="entry name" value="adh_short"/>
    <property type="match status" value="1"/>
</dbReference>
<organism evidence="5 6">
    <name type="scientific">Sphingopyxis indica</name>
    <dbReference type="NCBI Taxonomy" id="436663"/>
    <lineage>
        <taxon>Bacteria</taxon>
        <taxon>Pseudomonadati</taxon>
        <taxon>Pseudomonadota</taxon>
        <taxon>Alphaproteobacteria</taxon>
        <taxon>Sphingomonadales</taxon>
        <taxon>Sphingomonadaceae</taxon>
        <taxon>Sphingopyxis</taxon>
    </lineage>
</organism>
<reference evidence="5 6" key="1">
    <citation type="submission" date="2017-06" db="EMBL/GenBank/DDBJ databases">
        <authorList>
            <person name="Kim H.J."/>
            <person name="Triplett B.A."/>
        </authorList>
    </citation>
    <scope>NUCLEOTIDE SEQUENCE [LARGE SCALE GENOMIC DNA]</scope>
    <source>
        <strain evidence="5 6">DS15</strain>
    </source>
</reference>
<dbReference type="InterPro" id="IPR020904">
    <property type="entry name" value="Sc_DH/Rdtase_CS"/>
</dbReference>
<evidence type="ECO:0000259" key="4">
    <source>
        <dbReference type="SMART" id="SM00822"/>
    </source>
</evidence>
<dbReference type="PRINTS" id="PR00081">
    <property type="entry name" value="GDHRDH"/>
</dbReference>
<keyword evidence="6" id="KW-1185">Reference proteome</keyword>
<keyword evidence="2" id="KW-0560">Oxidoreductase</keyword>
<dbReference type="EMBL" id="FZPA01000005">
    <property type="protein sequence ID" value="SNS78712.1"/>
    <property type="molecule type" value="Genomic_DNA"/>
</dbReference>
<evidence type="ECO:0000256" key="1">
    <source>
        <dbReference type="ARBA" id="ARBA00006484"/>
    </source>
</evidence>
<dbReference type="InterPro" id="IPR036291">
    <property type="entry name" value="NAD(P)-bd_dom_sf"/>
</dbReference>
<evidence type="ECO:0000313" key="6">
    <source>
        <dbReference type="Proteomes" id="UP000198339"/>
    </source>
</evidence>
<dbReference type="RefSeq" id="WP_089215624.1">
    <property type="nucleotide sequence ID" value="NZ_FZPA01000005.1"/>
</dbReference>
<evidence type="ECO:0000256" key="3">
    <source>
        <dbReference type="RuleBase" id="RU000363"/>
    </source>
</evidence>
<dbReference type="Proteomes" id="UP000198339">
    <property type="component" value="Unassembled WGS sequence"/>
</dbReference>
<dbReference type="PANTHER" id="PTHR42760">
    <property type="entry name" value="SHORT-CHAIN DEHYDROGENASES/REDUCTASES FAMILY MEMBER"/>
    <property type="match status" value="1"/>
</dbReference>
<sequence>MGTLDNKVALVTGGAQGIGYAVVQKLASEGARILVVDLDEAAAAAVKSELGDAVTTFTGDLLDPAVPGAAVDAAVEGFGGLDIIVNNAGFHWDSMLHKMTDEQWQAMLDIHVTVPFRILRAAAPHLFAAAAADAAAGVEVMRKVVNVSSLAASFGNIGAANYSAAKAGVIGLTKALAKEWGPHKINVNAAAFGIIQTRFGLPQGEQNRITVGGREVQMGVPHKTLAKRGVTVDPGREYSRDEIYKPRPFKQIPLGRAGHITEAAGAVYFLCSPLSDYVTGQVVSASGGASGGMS</sequence>
<feature type="domain" description="Ketoreductase" evidence="4">
    <location>
        <begin position="7"/>
        <end position="198"/>
    </location>
</feature>
<dbReference type="GO" id="GO:0048038">
    <property type="term" value="F:quinone binding"/>
    <property type="evidence" value="ECO:0007669"/>
    <property type="project" value="TreeGrafter"/>
</dbReference>
<dbReference type="PRINTS" id="PR00080">
    <property type="entry name" value="SDRFAMILY"/>
</dbReference>
<evidence type="ECO:0000256" key="2">
    <source>
        <dbReference type="ARBA" id="ARBA00023002"/>
    </source>
</evidence>
<dbReference type="PANTHER" id="PTHR42760:SF133">
    <property type="entry name" value="3-OXOACYL-[ACYL-CARRIER-PROTEIN] REDUCTASE"/>
    <property type="match status" value="1"/>
</dbReference>
<dbReference type="PROSITE" id="PS00061">
    <property type="entry name" value="ADH_SHORT"/>
    <property type="match status" value="1"/>
</dbReference>
<proteinExistence type="inferred from homology"/>
<dbReference type="InterPro" id="IPR057326">
    <property type="entry name" value="KR_dom"/>
</dbReference>
<dbReference type="Pfam" id="PF13561">
    <property type="entry name" value="adh_short_C2"/>
    <property type="match status" value="1"/>
</dbReference>
<dbReference type="InterPro" id="IPR002347">
    <property type="entry name" value="SDR_fam"/>
</dbReference>
<dbReference type="GO" id="GO:0006633">
    <property type="term" value="P:fatty acid biosynthetic process"/>
    <property type="evidence" value="ECO:0007669"/>
    <property type="project" value="TreeGrafter"/>
</dbReference>
<gene>
    <name evidence="5" type="ORF">SAMN06295955_10574</name>
</gene>
<protein>
    <submittedName>
        <fullName evidence="5">3-oxoacyl-[acyl-carrier protein] reductase</fullName>
    </submittedName>
</protein>
<evidence type="ECO:0000313" key="5">
    <source>
        <dbReference type="EMBL" id="SNS78712.1"/>
    </source>
</evidence>
<dbReference type="SUPFAM" id="SSF51735">
    <property type="entry name" value="NAD(P)-binding Rossmann-fold domains"/>
    <property type="match status" value="1"/>
</dbReference>
<dbReference type="OrthoDB" id="9803333at2"/>
<dbReference type="AlphaFoldDB" id="A0A239HBQ2"/>
<dbReference type="Gene3D" id="3.40.50.720">
    <property type="entry name" value="NAD(P)-binding Rossmann-like Domain"/>
    <property type="match status" value="1"/>
</dbReference>
<comment type="similarity">
    <text evidence="1 3">Belongs to the short-chain dehydrogenases/reductases (SDR) family.</text>
</comment>
<accession>A0A239HBQ2</accession>
<dbReference type="SMART" id="SM00822">
    <property type="entry name" value="PKS_KR"/>
    <property type="match status" value="1"/>
</dbReference>
<name>A0A239HBQ2_9SPHN</name>
<dbReference type="GO" id="GO:0016616">
    <property type="term" value="F:oxidoreductase activity, acting on the CH-OH group of donors, NAD or NADP as acceptor"/>
    <property type="evidence" value="ECO:0007669"/>
    <property type="project" value="TreeGrafter"/>
</dbReference>